<evidence type="ECO:0000313" key="1">
    <source>
        <dbReference type="EMBL" id="KAK2999796.1"/>
    </source>
</evidence>
<dbReference type="PANTHER" id="PTHR35358">
    <property type="entry name" value="OS06G0711100 PROTEIN"/>
    <property type="match status" value="1"/>
</dbReference>
<dbReference type="PANTHER" id="PTHR35358:SF10">
    <property type="entry name" value="PLANT PHOSPHOLIPASE-LIKE PROTEIN"/>
    <property type="match status" value="1"/>
</dbReference>
<reference evidence="1" key="1">
    <citation type="submission" date="2022-12" db="EMBL/GenBank/DDBJ databases">
        <title>Draft genome assemblies for two species of Escallonia (Escalloniales).</title>
        <authorList>
            <person name="Chanderbali A."/>
            <person name="Dervinis C."/>
            <person name="Anghel I."/>
            <person name="Soltis D."/>
            <person name="Soltis P."/>
            <person name="Zapata F."/>
        </authorList>
    </citation>
    <scope>NUCLEOTIDE SEQUENCE</scope>
    <source>
        <strain evidence="1">UCBG64.0493</strain>
        <tissue evidence="1">Leaf</tissue>
    </source>
</reference>
<dbReference type="EMBL" id="JAVXUP010003171">
    <property type="protein sequence ID" value="KAK2999796.1"/>
    <property type="molecule type" value="Genomic_DNA"/>
</dbReference>
<proteinExistence type="predicted"/>
<name>A0AA88V194_9ASTE</name>
<evidence type="ECO:0000313" key="2">
    <source>
        <dbReference type="Proteomes" id="UP001188597"/>
    </source>
</evidence>
<gene>
    <name evidence="1" type="ORF">RJ639_022859</name>
</gene>
<dbReference type="Proteomes" id="UP001188597">
    <property type="component" value="Unassembled WGS sequence"/>
</dbReference>
<organism evidence="1 2">
    <name type="scientific">Escallonia herrerae</name>
    <dbReference type="NCBI Taxonomy" id="1293975"/>
    <lineage>
        <taxon>Eukaryota</taxon>
        <taxon>Viridiplantae</taxon>
        <taxon>Streptophyta</taxon>
        <taxon>Embryophyta</taxon>
        <taxon>Tracheophyta</taxon>
        <taxon>Spermatophyta</taxon>
        <taxon>Magnoliopsida</taxon>
        <taxon>eudicotyledons</taxon>
        <taxon>Gunneridae</taxon>
        <taxon>Pentapetalae</taxon>
        <taxon>asterids</taxon>
        <taxon>campanulids</taxon>
        <taxon>Escalloniales</taxon>
        <taxon>Escalloniaceae</taxon>
        <taxon>Escallonia</taxon>
    </lineage>
</organism>
<dbReference type="InterPro" id="IPR007942">
    <property type="entry name" value="PLipase-like"/>
</dbReference>
<dbReference type="AlphaFoldDB" id="A0AA88V194"/>
<comment type="caution">
    <text evidence="1">The sequence shown here is derived from an EMBL/GenBank/DDBJ whole genome shotgun (WGS) entry which is preliminary data.</text>
</comment>
<protein>
    <submittedName>
        <fullName evidence="1">Uncharacterized protein</fullName>
    </submittedName>
</protein>
<sequence>MFQSSTTRSNVLEMLCGIYQKLENVEFKYVTLVELKSMLGVVQDLKSARLDVWWLRERLVKVCEALQLSRGYHNLKMALASNCQDIERKKKELNIKGQAKMEKVSLQQKQVSTKREL</sequence>
<keyword evidence="2" id="KW-1185">Reference proteome</keyword>
<accession>A0AA88V194</accession>
<dbReference type="Pfam" id="PF05278">
    <property type="entry name" value="PEARLI-4"/>
    <property type="match status" value="1"/>
</dbReference>